<dbReference type="Pfam" id="PF00398">
    <property type="entry name" value="RrnaAD"/>
    <property type="match status" value="1"/>
</dbReference>
<evidence type="ECO:0000256" key="5">
    <source>
        <dbReference type="PROSITE-ProRule" id="PRU01026"/>
    </source>
</evidence>
<evidence type="ECO:0000313" key="8">
    <source>
        <dbReference type="EnsemblPlants" id="LPERR08G09390.1"/>
    </source>
</evidence>
<reference evidence="8 9" key="1">
    <citation type="submission" date="2012-08" db="EMBL/GenBank/DDBJ databases">
        <title>Oryza genome evolution.</title>
        <authorList>
            <person name="Wing R.A."/>
        </authorList>
    </citation>
    <scope>NUCLEOTIDE SEQUENCE</scope>
</reference>
<evidence type="ECO:0000256" key="1">
    <source>
        <dbReference type="ARBA" id="ARBA00022603"/>
    </source>
</evidence>
<reference evidence="9" key="2">
    <citation type="submission" date="2013-12" db="EMBL/GenBank/DDBJ databases">
        <authorList>
            <person name="Yu Y."/>
            <person name="Lee S."/>
            <person name="de Baynast K."/>
            <person name="Wissotski M."/>
            <person name="Liu L."/>
            <person name="Talag J."/>
            <person name="Goicoechea J."/>
            <person name="Angelova A."/>
            <person name="Jetty R."/>
            <person name="Kudrna D."/>
            <person name="Golser W."/>
            <person name="Rivera L."/>
            <person name="Zhang J."/>
            <person name="Wing R."/>
        </authorList>
    </citation>
    <scope>NUCLEOTIDE SEQUENCE</scope>
</reference>
<dbReference type="Gene3D" id="3.40.50.150">
    <property type="entry name" value="Vaccinia Virus protein VP39"/>
    <property type="match status" value="1"/>
</dbReference>
<keyword evidence="1 5" id="KW-0489">Methyltransferase</keyword>
<organism evidence="8 9">
    <name type="scientific">Leersia perrieri</name>
    <dbReference type="NCBI Taxonomy" id="77586"/>
    <lineage>
        <taxon>Eukaryota</taxon>
        <taxon>Viridiplantae</taxon>
        <taxon>Streptophyta</taxon>
        <taxon>Embryophyta</taxon>
        <taxon>Tracheophyta</taxon>
        <taxon>Spermatophyta</taxon>
        <taxon>Magnoliopsida</taxon>
        <taxon>Liliopsida</taxon>
        <taxon>Poales</taxon>
        <taxon>Poaceae</taxon>
        <taxon>BOP clade</taxon>
        <taxon>Oryzoideae</taxon>
        <taxon>Oryzeae</taxon>
        <taxon>Oryzinae</taxon>
        <taxon>Leersia</taxon>
    </lineage>
</organism>
<dbReference type="SMART" id="SM00650">
    <property type="entry name" value="rADc"/>
    <property type="match status" value="1"/>
</dbReference>
<comment type="caution">
    <text evidence="5">Lacks conserved residue(s) required for the propagation of feature annotation.</text>
</comment>
<dbReference type="PANTHER" id="PTHR11727">
    <property type="entry name" value="DIMETHYLADENOSINE TRANSFERASE"/>
    <property type="match status" value="1"/>
</dbReference>
<dbReference type="PROSITE" id="PS51689">
    <property type="entry name" value="SAM_RNA_A_N6_MT"/>
    <property type="match status" value="1"/>
</dbReference>
<reference evidence="8" key="3">
    <citation type="submission" date="2015-04" db="UniProtKB">
        <authorList>
            <consortium name="EnsemblPlants"/>
        </authorList>
    </citation>
    <scope>IDENTIFICATION</scope>
</reference>
<dbReference type="InterPro" id="IPR029063">
    <property type="entry name" value="SAM-dependent_MTases_sf"/>
</dbReference>
<keyword evidence="4 5" id="KW-0694">RNA-binding</keyword>
<name>A0A0D9X6U5_9ORYZ</name>
<dbReference type="GO" id="GO:0003723">
    <property type="term" value="F:RNA binding"/>
    <property type="evidence" value="ECO:0007669"/>
    <property type="project" value="UniProtKB-UniRule"/>
</dbReference>
<feature type="binding site" evidence="5">
    <location>
        <position position="1"/>
    </location>
    <ligand>
        <name>S-adenosyl-L-methionine</name>
        <dbReference type="ChEBI" id="CHEBI:59789"/>
    </ligand>
</feature>
<keyword evidence="3 5" id="KW-0949">S-adenosyl-L-methionine</keyword>
<dbReference type="SUPFAM" id="SSF53335">
    <property type="entry name" value="S-adenosyl-L-methionine-dependent methyltransferases"/>
    <property type="match status" value="1"/>
</dbReference>
<protein>
    <recommendedName>
        <fullName evidence="6">rRNA adenine N(6)-methyltransferase</fullName>
        <ecNumber evidence="6">2.1.1.-</ecNumber>
    </recommendedName>
</protein>
<dbReference type="GO" id="GO:0005739">
    <property type="term" value="C:mitochondrion"/>
    <property type="evidence" value="ECO:0007669"/>
    <property type="project" value="TreeGrafter"/>
</dbReference>
<keyword evidence="6" id="KW-0698">rRNA processing</keyword>
<feature type="domain" description="Ribosomal RNA adenine methylase transferase N-terminal" evidence="7">
    <location>
        <begin position="4"/>
        <end position="155"/>
    </location>
</feature>
<dbReference type="STRING" id="77586.A0A0D9X6U5"/>
<comment type="similarity">
    <text evidence="5 6">Belongs to the class I-like SAM-binding methyltransferase superfamily. rRNA adenine N(6)-methyltransferase family.</text>
</comment>
<dbReference type="EC" id="2.1.1.-" evidence="6"/>
<keyword evidence="9" id="KW-1185">Reference proteome</keyword>
<dbReference type="eggNOG" id="KOG0820">
    <property type="taxonomic scope" value="Eukaryota"/>
</dbReference>
<sequence>MPSSRSDLARATSPSSATVAAVEIDPQMSAHVSARASCLGLAHKLAVTTGDMMAVDFPDFDVCVSSISDGILLPLTAKLLFGDCCSLRPFRSTALVVQWQFALRLIGEPGNGEHSLLAANARLVADVWVVMDVDRTDFVPVPIVDSSLVEIVPRISRPKEFTEGVDVDVDEDIGLFFVVFQKRYLVETQKLSIK</sequence>
<proteinExistence type="inferred from homology"/>
<dbReference type="Gramene" id="LPERR08G09390.1">
    <property type="protein sequence ID" value="LPERR08G09390.1"/>
    <property type="gene ID" value="LPERR08G09390"/>
</dbReference>
<evidence type="ECO:0000256" key="2">
    <source>
        <dbReference type="ARBA" id="ARBA00022679"/>
    </source>
</evidence>
<evidence type="ECO:0000256" key="4">
    <source>
        <dbReference type="ARBA" id="ARBA00022884"/>
    </source>
</evidence>
<feature type="binding site" evidence="5">
    <location>
        <position position="23"/>
    </location>
    <ligand>
        <name>S-adenosyl-L-methionine</name>
        <dbReference type="ChEBI" id="CHEBI:59789"/>
    </ligand>
</feature>
<accession>A0A0D9X6U5</accession>
<evidence type="ECO:0000313" key="9">
    <source>
        <dbReference type="Proteomes" id="UP000032180"/>
    </source>
</evidence>
<dbReference type="InterPro" id="IPR001737">
    <property type="entry name" value="KsgA/Erm"/>
</dbReference>
<dbReference type="GO" id="GO:0000179">
    <property type="term" value="F:rRNA (adenine-N6,N6-)-dimethyltransferase activity"/>
    <property type="evidence" value="ECO:0007669"/>
    <property type="project" value="UniProtKB-UniRule"/>
</dbReference>
<evidence type="ECO:0000256" key="6">
    <source>
        <dbReference type="RuleBase" id="RU362106"/>
    </source>
</evidence>
<dbReference type="Proteomes" id="UP000032180">
    <property type="component" value="Chromosome 8"/>
</dbReference>
<evidence type="ECO:0000256" key="3">
    <source>
        <dbReference type="ARBA" id="ARBA00022691"/>
    </source>
</evidence>
<dbReference type="InterPro" id="IPR020598">
    <property type="entry name" value="rRNA_Ade_methylase_Trfase_N"/>
</dbReference>
<dbReference type="PANTHER" id="PTHR11727:SF29">
    <property type="entry name" value="RRNA ADENINE N(6)-METHYLTRANSFERASE"/>
    <property type="match status" value="1"/>
</dbReference>
<dbReference type="AlphaFoldDB" id="A0A0D9X6U5"/>
<dbReference type="HOGENOM" id="CLU_1404306_0_0_1"/>
<feature type="binding site" evidence="5">
    <location>
        <position position="66"/>
    </location>
    <ligand>
        <name>S-adenosyl-L-methionine</name>
        <dbReference type="ChEBI" id="CHEBI:59789"/>
    </ligand>
</feature>
<dbReference type="EnsemblPlants" id="LPERR08G09390.1">
    <property type="protein sequence ID" value="LPERR08G09390.1"/>
    <property type="gene ID" value="LPERR08G09390"/>
</dbReference>
<evidence type="ECO:0000259" key="7">
    <source>
        <dbReference type="SMART" id="SM00650"/>
    </source>
</evidence>
<feature type="binding site" evidence="5">
    <location>
        <position position="51"/>
    </location>
    <ligand>
        <name>S-adenosyl-L-methionine</name>
        <dbReference type="ChEBI" id="CHEBI:59789"/>
    </ligand>
</feature>
<keyword evidence="2 5" id="KW-0808">Transferase</keyword>